<dbReference type="GO" id="GO:0006338">
    <property type="term" value="P:chromatin remodeling"/>
    <property type="evidence" value="ECO:0007669"/>
    <property type="project" value="TreeGrafter"/>
</dbReference>
<dbReference type="GO" id="GO:0000812">
    <property type="term" value="C:Swr1 complex"/>
    <property type="evidence" value="ECO:0007669"/>
    <property type="project" value="TreeGrafter"/>
</dbReference>
<evidence type="ECO:0000313" key="7">
    <source>
        <dbReference type="EMBL" id="CAI5738878.1"/>
    </source>
</evidence>
<dbReference type="Pfam" id="PF00176">
    <property type="entry name" value="SNF2-rel_dom"/>
    <property type="match status" value="1"/>
</dbReference>
<organism evidence="7 8">
    <name type="scientific">Peronospora destructor</name>
    <dbReference type="NCBI Taxonomy" id="86335"/>
    <lineage>
        <taxon>Eukaryota</taxon>
        <taxon>Sar</taxon>
        <taxon>Stramenopiles</taxon>
        <taxon>Oomycota</taxon>
        <taxon>Peronosporomycetes</taxon>
        <taxon>Peronosporales</taxon>
        <taxon>Peronosporaceae</taxon>
        <taxon>Peronospora</taxon>
    </lineage>
</organism>
<evidence type="ECO:0000313" key="8">
    <source>
        <dbReference type="Proteomes" id="UP001162029"/>
    </source>
</evidence>
<dbReference type="EMBL" id="CANTFM010001385">
    <property type="protein sequence ID" value="CAI5738878.1"/>
    <property type="molecule type" value="Genomic_DNA"/>
</dbReference>
<keyword evidence="2" id="KW-0547">Nucleotide-binding</keyword>
<keyword evidence="3" id="KW-0347">Helicase</keyword>
<dbReference type="AlphaFoldDB" id="A0AAV0URM8"/>
<dbReference type="InterPro" id="IPR027417">
    <property type="entry name" value="P-loop_NTPase"/>
</dbReference>
<keyword evidence="8" id="KW-1185">Reference proteome</keyword>
<dbReference type="GO" id="GO:0005524">
    <property type="term" value="F:ATP binding"/>
    <property type="evidence" value="ECO:0007669"/>
    <property type="project" value="UniProtKB-KW"/>
</dbReference>
<dbReference type="Gene3D" id="3.40.50.300">
    <property type="entry name" value="P-loop containing nucleotide triphosphate hydrolases"/>
    <property type="match status" value="1"/>
</dbReference>
<keyword evidence="4" id="KW-0067">ATP-binding</keyword>
<dbReference type="PANTHER" id="PTHR45685">
    <property type="entry name" value="HELICASE SRCAP-RELATED"/>
    <property type="match status" value="1"/>
</dbReference>
<dbReference type="SUPFAM" id="SSF52540">
    <property type="entry name" value="P-loop containing nucleoside triphosphate hydrolases"/>
    <property type="match status" value="1"/>
</dbReference>
<evidence type="ECO:0000256" key="4">
    <source>
        <dbReference type="ARBA" id="ARBA00022840"/>
    </source>
</evidence>
<evidence type="ECO:0000256" key="5">
    <source>
        <dbReference type="ARBA" id="ARBA00023125"/>
    </source>
</evidence>
<evidence type="ECO:0000256" key="1">
    <source>
        <dbReference type="ARBA" id="ARBA00004123"/>
    </source>
</evidence>
<reference evidence="7" key="1">
    <citation type="submission" date="2022-12" db="EMBL/GenBank/DDBJ databases">
        <authorList>
            <person name="Webb A."/>
        </authorList>
    </citation>
    <scope>NUCLEOTIDE SEQUENCE</scope>
    <source>
        <strain evidence="7">Pd1</strain>
    </source>
</reference>
<evidence type="ECO:0000256" key="3">
    <source>
        <dbReference type="ARBA" id="ARBA00022806"/>
    </source>
</evidence>
<sequence length="139" mass="15783">MVENGSNPAQSRDTGAEDGKDLVAQLHGSIRPFVLRQLKKDMAKLLPGKFEHVITCQLSRRQRFLYEDFISHSATRRAMFDRGKGRGANFMSMMNVLMQLRKVCNHPDLFKPRPIASPLDMPGIHVLIPSRCGYQLMKS</sequence>
<accession>A0AAV0URM8</accession>
<keyword evidence="3" id="KW-0378">Hydrolase</keyword>
<dbReference type="GO" id="GO:0016887">
    <property type="term" value="F:ATP hydrolysis activity"/>
    <property type="evidence" value="ECO:0007669"/>
    <property type="project" value="TreeGrafter"/>
</dbReference>
<dbReference type="InterPro" id="IPR038718">
    <property type="entry name" value="SNF2-like_sf"/>
</dbReference>
<proteinExistence type="predicted"/>
<dbReference type="InterPro" id="IPR050520">
    <property type="entry name" value="INO80/SWR1_helicase"/>
</dbReference>
<evidence type="ECO:0000259" key="6">
    <source>
        <dbReference type="Pfam" id="PF00176"/>
    </source>
</evidence>
<keyword evidence="5" id="KW-0238">DNA-binding</keyword>
<dbReference type="PANTHER" id="PTHR45685:SF1">
    <property type="entry name" value="HELICASE SRCAP"/>
    <property type="match status" value="1"/>
</dbReference>
<comment type="subcellular location">
    <subcellularLocation>
        <location evidence="1">Nucleus</location>
    </subcellularLocation>
</comment>
<dbReference type="Gene3D" id="3.40.50.10810">
    <property type="entry name" value="Tandem AAA-ATPase domain"/>
    <property type="match status" value="1"/>
</dbReference>
<dbReference type="InterPro" id="IPR000330">
    <property type="entry name" value="SNF2_N"/>
</dbReference>
<dbReference type="GO" id="GO:0042393">
    <property type="term" value="F:histone binding"/>
    <property type="evidence" value="ECO:0007669"/>
    <property type="project" value="TreeGrafter"/>
</dbReference>
<dbReference type="Proteomes" id="UP001162029">
    <property type="component" value="Unassembled WGS sequence"/>
</dbReference>
<name>A0AAV0URM8_9STRA</name>
<gene>
    <name evidence="7" type="ORF">PDE001_LOCUS7034</name>
</gene>
<dbReference type="GO" id="GO:0004386">
    <property type="term" value="F:helicase activity"/>
    <property type="evidence" value="ECO:0007669"/>
    <property type="project" value="UniProtKB-KW"/>
</dbReference>
<protein>
    <recommendedName>
        <fullName evidence="6">SNF2 N-terminal domain-containing protein</fullName>
    </recommendedName>
</protein>
<dbReference type="GO" id="GO:0003677">
    <property type="term" value="F:DNA binding"/>
    <property type="evidence" value="ECO:0007669"/>
    <property type="project" value="UniProtKB-KW"/>
</dbReference>
<feature type="domain" description="SNF2 N-terminal" evidence="6">
    <location>
        <begin position="17"/>
        <end position="109"/>
    </location>
</feature>
<evidence type="ECO:0000256" key="2">
    <source>
        <dbReference type="ARBA" id="ARBA00022741"/>
    </source>
</evidence>
<comment type="caution">
    <text evidence="7">The sequence shown here is derived from an EMBL/GenBank/DDBJ whole genome shotgun (WGS) entry which is preliminary data.</text>
</comment>